<sequence length="76" mass="8569">MYYLSAFSYRADRPLAPQGGHRPPAEVRAAEEIQSTGPDGQVCSEHNPLKAPSFQSKQSIASFLFSFTNRFLRFFI</sequence>
<evidence type="ECO:0000313" key="2">
    <source>
        <dbReference type="Proteomes" id="UP001152798"/>
    </source>
</evidence>
<organism evidence="1 2">
    <name type="scientific">Nezara viridula</name>
    <name type="common">Southern green stink bug</name>
    <name type="synonym">Cimex viridulus</name>
    <dbReference type="NCBI Taxonomy" id="85310"/>
    <lineage>
        <taxon>Eukaryota</taxon>
        <taxon>Metazoa</taxon>
        <taxon>Ecdysozoa</taxon>
        <taxon>Arthropoda</taxon>
        <taxon>Hexapoda</taxon>
        <taxon>Insecta</taxon>
        <taxon>Pterygota</taxon>
        <taxon>Neoptera</taxon>
        <taxon>Paraneoptera</taxon>
        <taxon>Hemiptera</taxon>
        <taxon>Heteroptera</taxon>
        <taxon>Panheteroptera</taxon>
        <taxon>Pentatomomorpha</taxon>
        <taxon>Pentatomoidea</taxon>
        <taxon>Pentatomidae</taxon>
        <taxon>Pentatominae</taxon>
        <taxon>Nezara</taxon>
    </lineage>
</organism>
<accession>A0A9P0EIA8</accession>
<name>A0A9P0EIA8_NEZVI</name>
<evidence type="ECO:0000313" key="1">
    <source>
        <dbReference type="EMBL" id="CAH1394776.1"/>
    </source>
</evidence>
<reference evidence="1" key="1">
    <citation type="submission" date="2022-01" db="EMBL/GenBank/DDBJ databases">
        <authorList>
            <person name="King R."/>
        </authorList>
    </citation>
    <scope>NUCLEOTIDE SEQUENCE</scope>
</reference>
<keyword evidence="2" id="KW-1185">Reference proteome</keyword>
<dbReference type="Proteomes" id="UP001152798">
    <property type="component" value="Chromosome 3"/>
</dbReference>
<gene>
    <name evidence="1" type="ORF">NEZAVI_LOCUS5196</name>
</gene>
<protein>
    <submittedName>
        <fullName evidence="1">Uncharacterized protein</fullName>
    </submittedName>
</protein>
<dbReference type="AlphaFoldDB" id="A0A9P0EIA8"/>
<proteinExistence type="predicted"/>
<dbReference type="EMBL" id="OV725079">
    <property type="protein sequence ID" value="CAH1394776.1"/>
    <property type="molecule type" value="Genomic_DNA"/>
</dbReference>